<dbReference type="Pfam" id="PF02469">
    <property type="entry name" value="Fasciclin"/>
    <property type="match status" value="1"/>
</dbReference>
<dbReference type="InterPro" id="IPR036378">
    <property type="entry name" value="FAS1_dom_sf"/>
</dbReference>
<dbReference type="PANTHER" id="PTHR10900:SF77">
    <property type="entry name" value="FI19380P1"/>
    <property type="match status" value="1"/>
</dbReference>
<protein>
    <recommendedName>
        <fullName evidence="1">FAS1 domain-containing protein</fullName>
    </recommendedName>
</protein>
<dbReference type="SUPFAM" id="SSF82153">
    <property type="entry name" value="FAS1 domain"/>
    <property type="match status" value="1"/>
</dbReference>
<keyword evidence="3" id="KW-1185">Reference proteome</keyword>
<accession>A0A3S0XWZ3</accession>
<reference evidence="2 3" key="1">
    <citation type="journal article" date="2019" name="Genome Biol. Evol.">
        <title>Day and night: Metabolic profiles and evolutionary relationships of six axenic non-marine cyanobacteria.</title>
        <authorList>
            <person name="Will S.E."/>
            <person name="Henke P."/>
            <person name="Boedeker C."/>
            <person name="Huang S."/>
            <person name="Brinkmann H."/>
            <person name="Rohde M."/>
            <person name="Jarek M."/>
            <person name="Friedl T."/>
            <person name="Seufert S."/>
            <person name="Schumacher M."/>
            <person name="Overmann J."/>
            <person name="Neumann-Schaal M."/>
            <person name="Petersen J."/>
        </authorList>
    </citation>
    <scope>NUCLEOTIDE SEQUENCE [LARGE SCALE GENOMIC DNA]</scope>
    <source>
        <strain evidence="2 3">PCC 6912</strain>
    </source>
</reference>
<proteinExistence type="predicted"/>
<comment type="caution">
    <text evidence="2">The sequence shown here is derived from an EMBL/GenBank/DDBJ whole genome shotgun (WGS) entry which is preliminary data.</text>
</comment>
<evidence type="ECO:0000313" key="3">
    <source>
        <dbReference type="Proteomes" id="UP000268857"/>
    </source>
</evidence>
<dbReference type="RefSeq" id="WP_016873184.1">
    <property type="nucleotide sequence ID" value="NZ_AJLN01000037.1"/>
</dbReference>
<dbReference type="Proteomes" id="UP000268857">
    <property type="component" value="Unassembled WGS sequence"/>
</dbReference>
<gene>
    <name evidence="2" type="ORF">PCC6912_23830</name>
</gene>
<dbReference type="InterPro" id="IPR000782">
    <property type="entry name" value="FAS1_domain"/>
</dbReference>
<feature type="domain" description="FAS1" evidence="1">
    <location>
        <begin position="61"/>
        <end position="190"/>
    </location>
</feature>
<dbReference type="FunFam" id="2.30.180.10:FF:000032">
    <property type="entry name" value="Fasciclin domain-containing protein, putative"/>
    <property type="match status" value="1"/>
</dbReference>
<dbReference type="PROSITE" id="PS50213">
    <property type="entry name" value="FAS1"/>
    <property type="match status" value="1"/>
</dbReference>
<dbReference type="InterPro" id="IPR050904">
    <property type="entry name" value="Adhesion/Biosynth-related"/>
</dbReference>
<dbReference type="OrthoDB" id="516481at2"/>
<dbReference type="Gene3D" id="2.30.180.10">
    <property type="entry name" value="FAS1 domain"/>
    <property type="match status" value="1"/>
</dbReference>
<evidence type="ECO:0000259" key="1">
    <source>
        <dbReference type="PROSITE" id="PS50213"/>
    </source>
</evidence>
<organism evidence="2 3">
    <name type="scientific">Chlorogloeopsis fritschii PCC 6912</name>
    <dbReference type="NCBI Taxonomy" id="211165"/>
    <lineage>
        <taxon>Bacteria</taxon>
        <taxon>Bacillati</taxon>
        <taxon>Cyanobacteriota</taxon>
        <taxon>Cyanophyceae</taxon>
        <taxon>Nostocales</taxon>
        <taxon>Chlorogloeopsidaceae</taxon>
        <taxon>Chlorogloeopsis</taxon>
    </lineage>
</organism>
<dbReference type="STRING" id="211165.GCA_000317285_00607"/>
<dbReference type="EMBL" id="RSCJ01000008">
    <property type="protein sequence ID" value="RUR83009.1"/>
    <property type="molecule type" value="Genomic_DNA"/>
</dbReference>
<dbReference type="AlphaFoldDB" id="A0A3S0XWZ3"/>
<dbReference type="SMART" id="SM00554">
    <property type="entry name" value="FAS1"/>
    <property type="match status" value="1"/>
</dbReference>
<sequence>MLNKDIRALTSKKTSIKLACLLGIIGVTTLISSPVLARRFFPRFALFQPSAYKNYPYRTSNSTIADTLTKDKKFANLVDELKEAGLFDSLKKPGYFTIFAPTDSAFDSLSDNVFKRYSQPENRIKVLKYHLVTGEITPKQVKDGTIKTLEGTEVKISDRPDGTVQLNDAIAQHPSTTTTNGVIIEIDQVLIPGDF</sequence>
<evidence type="ECO:0000313" key="2">
    <source>
        <dbReference type="EMBL" id="RUR83009.1"/>
    </source>
</evidence>
<dbReference type="PANTHER" id="PTHR10900">
    <property type="entry name" value="PERIOSTIN-RELATED"/>
    <property type="match status" value="1"/>
</dbReference>
<name>A0A3S0XWZ3_CHLFR</name>